<evidence type="ECO:0000313" key="3">
    <source>
        <dbReference type="Proteomes" id="UP000190896"/>
    </source>
</evidence>
<keyword evidence="1" id="KW-0472">Membrane</keyword>
<dbReference type="InterPro" id="IPR007359">
    <property type="entry name" value="SigmaE_reg_RseC_MucC"/>
</dbReference>
<dbReference type="AlphaFoldDB" id="A0A1T2KX76"/>
<proteinExistence type="predicted"/>
<keyword evidence="1" id="KW-0812">Transmembrane</keyword>
<keyword evidence="3" id="KW-1185">Reference proteome</keyword>
<feature type="transmembrane region" description="Helical" evidence="1">
    <location>
        <begin position="79"/>
        <end position="99"/>
    </location>
</feature>
<evidence type="ECO:0000256" key="1">
    <source>
        <dbReference type="SAM" id="Phobius"/>
    </source>
</evidence>
<name>A0A1T2KX76_9GAMM</name>
<evidence type="ECO:0008006" key="4">
    <source>
        <dbReference type="Google" id="ProtNLM"/>
    </source>
</evidence>
<comment type="caution">
    <text evidence="2">The sequence shown here is derived from an EMBL/GenBank/DDBJ whole genome shotgun (WGS) entry which is preliminary data.</text>
</comment>
<dbReference type="InterPro" id="IPR026268">
    <property type="entry name" value="RseC"/>
</dbReference>
<dbReference type="PANTHER" id="PTHR35867:SF1">
    <property type="entry name" value="PROTEIN RSEC"/>
    <property type="match status" value="1"/>
</dbReference>
<dbReference type="EMBL" id="MPRJ01000011">
    <property type="protein sequence ID" value="OOZ37370.1"/>
    <property type="molecule type" value="Genomic_DNA"/>
</dbReference>
<dbReference type="RefSeq" id="WP_078485979.1">
    <property type="nucleotide sequence ID" value="NZ_MPRJ01000011.1"/>
</dbReference>
<accession>A0A1T2KX76</accession>
<evidence type="ECO:0000313" key="2">
    <source>
        <dbReference type="EMBL" id="OOZ37370.1"/>
    </source>
</evidence>
<keyword evidence="1" id="KW-1133">Transmembrane helix</keyword>
<dbReference type="PANTHER" id="PTHR35867">
    <property type="entry name" value="PROTEIN RSEC"/>
    <property type="match status" value="1"/>
</dbReference>
<organism evidence="2 3">
    <name type="scientific">Solemya velesiana gill symbiont</name>
    <dbReference type="NCBI Taxonomy" id="1918948"/>
    <lineage>
        <taxon>Bacteria</taxon>
        <taxon>Pseudomonadati</taxon>
        <taxon>Pseudomonadota</taxon>
        <taxon>Gammaproteobacteria</taxon>
        <taxon>sulfur-oxidizing symbionts</taxon>
    </lineage>
</organism>
<dbReference type="OrthoDB" id="9795854at2"/>
<reference evidence="2 3" key="1">
    <citation type="submission" date="2016-11" db="EMBL/GenBank/DDBJ databases">
        <title>Mixed transmission modes and dynamic genome evolution in an obligate animal-bacterial symbiosis.</title>
        <authorList>
            <person name="Russell S.L."/>
            <person name="Corbett-Detig R.B."/>
            <person name="Cavanaugh C.M."/>
        </authorList>
    </citation>
    <scope>NUCLEOTIDE SEQUENCE [LARGE SCALE GENOMIC DNA]</scope>
    <source>
        <strain evidence="2">Se-Cadez</strain>
    </source>
</reference>
<dbReference type="Proteomes" id="UP000190896">
    <property type="component" value="Unassembled WGS sequence"/>
</dbReference>
<dbReference type="PIRSF" id="PIRSF004923">
    <property type="entry name" value="RseC"/>
    <property type="match status" value="1"/>
</dbReference>
<protein>
    <recommendedName>
        <fullName evidence="4">Fis family transcriptional regulator</fullName>
    </recommendedName>
</protein>
<sequence>MLEEPALVTNSEDGYAIVETQRKTTCGGCEAGSTCGTNVLAKVFGNRKSSFRVRNPIGAKPGERVIIGLPESALPKASVIFYLVPLVAMMLGAMLGEWLAGQLNFSSTEPMAIFCGLLGLLAGLLGARYFSLNASRDNQYQAVILRRSGDVNLTLNITKG</sequence>
<dbReference type="Pfam" id="PF04246">
    <property type="entry name" value="RseC_MucC"/>
    <property type="match status" value="1"/>
</dbReference>
<feature type="transmembrane region" description="Helical" evidence="1">
    <location>
        <begin position="111"/>
        <end position="130"/>
    </location>
</feature>
<gene>
    <name evidence="2" type="ORF">BOW51_02645</name>
</gene>